<dbReference type="PROSITE" id="PS51864">
    <property type="entry name" value="ASTACIN"/>
    <property type="match status" value="1"/>
</dbReference>
<keyword evidence="1 6" id="KW-0645">Protease</keyword>
<dbReference type="Pfam" id="PF00629">
    <property type="entry name" value="MAM"/>
    <property type="match status" value="1"/>
</dbReference>
<feature type="binding site" evidence="6">
    <location>
        <position position="113"/>
    </location>
    <ligand>
        <name>Zn(2+)</name>
        <dbReference type="ChEBI" id="CHEBI:29105"/>
        <note>catalytic</note>
    </ligand>
</feature>
<dbReference type="Pfam" id="PF01400">
    <property type="entry name" value="Astacin"/>
    <property type="match status" value="1"/>
</dbReference>
<feature type="binding site" evidence="6">
    <location>
        <position position="103"/>
    </location>
    <ligand>
        <name>Zn(2+)</name>
        <dbReference type="ChEBI" id="CHEBI:29105"/>
        <note>catalytic</note>
    </ligand>
</feature>
<keyword evidence="5 6" id="KW-0482">Metalloprotease</keyword>
<gene>
    <name evidence="10" type="ORF">CUNI_LOCUS9800</name>
</gene>
<dbReference type="Gene3D" id="2.60.120.200">
    <property type="match status" value="1"/>
</dbReference>
<evidence type="ECO:0000313" key="10">
    <source>
        <dbReference type="EMBL" id="CAG5124242.1"/>
    </source>
</evidence>
<reference evidence="10" key="1">
    <citation type="submission" date="2021-04" db="EMBL/GenBank/DDBJ databases">
        <authorList>
            <consortium name="Molecular Ecology Group"/>
        </authorList>
    </citation>
    <scope>NUCLEOTIDE SEQUENCE</scope>
</reference>
<dbReference type="PROSITE" id="PS50060">
    <property type="entry name" value="MAM_2"/>
    <property type="match status" value="1"/>
</dbReference>
<feature type="domain" description="Peptidase M12A" evidence="9">
    <location>
        <begin position="6"/>
        <end position="209"/>
    </location>
</feature>
<dbReference type="SMART" id="SM00235">
    <property type="entry name" value="ZnMc"/>
    <property type="match status" value="1"/>
</dbReference>
<evidence type="ECO:0000259" key="8">
    <source>
        <dbReference type="PROSITE" id="PS50060"/>
    </source>
</evidence>
<dbReference type="SMART" id="SM00137">
    <property type="entry name" value="MAM"/>
    <property type="match status" value="1"/>
</dbReference>
<dbReference type="GO" id="GO:0008270">
    <property type="term" value="F:zinc ion binding"/>
    <property type="evidence" value="ECO:0007669"/>
    <property type="project" value="UniProtKB-UniRule"/>
</dbReference>
<keyword evidence="11" id="KW-1185">Reference proteome</keyword>
<comment type="cofactor">
    <cofactor evidence="6 7">
        <name>Zn(2+)</name>
        <dbReference type="ChEBI" id="CHEBI:29105"/>
    </cofactor>
    <text evidence="6 7">Binds 1 zinc ion per subunit.</text>
</comment>
<dbReference type="InterPro" id="IPR000998">
    <property type="entry name" value="MAM_dom"/>
</dbReference>
<proteinExistence type="predicted"/>
<dbReference type="CDD" id="cd04280">
    <property type="entry name" value="ZnMc_astacin_like"/>
    <property type="match status" value="1"/>
</dbReference>
<dbReference type="Proteomes" id="UP000678393">
    <property type="component" value="Unassembled WGS sequence"/>
</dbReference>
<dbReference type="EMBL" id="CAJHNH020001735">
    <property type="protein sequence ID" value="CAG5124242.1"/>
    <property type="molecule type" value="Genomic_DNA"/>
</dbReference>
<dbReference type="PRINTS" id="PR00480">
    <property type="entry name" value="ASTACIN"/>
</dbReference>
<dbReference type="InterPro" id="IPR006026">
    <property type="entry name" value="Peptidase_Metallo"/>
</dbReference>
<evidence type="ECO:0000259" key="9">
    <source>
        <dbReference type="PROSITE" id="PS51864"/>
    </source>
</evidence>
<keyword evidence="2 6" id="KW-0479">Metal-binding</keyword>
<comment type="caution">
    <text evidence="10">The sequence shown here is derived from an EMBL/GenBank/DDBJ whole genome shotgun (WGS) entry which is preliminary data.</text>
</comment>
<dbReference type="SUPFAM" id="SSF49899">
    <property type="entry name" value="Concanavalin A-like lectins/glucanases"/>
    <property type="match status" value="1"/>
</dbReference>
<dbReference type="OrthoDB" id="291007at2759"/>
<feature type="active site" evidence="6">
    <location>
        <position position="104"/>
    </location>
</feature>
<dbReference type="GO" id="GO:0006508">
    <property type="term" value="P:proteolysis"/>
    <property type="evidence" value="ECO:0007669"/>
    <property type="project" value="UniProtKB-KW"/>
</dbReference>
<feature type="domain" description="MAM" evidence="8">
    <location>
        <begin position="226"/>
        <end position="374"/>
    </location>
</feature>
<evidence type="ECO:0000313" key="11">
    <source>
        <dbReference type="Proteomes" id="UP000678393"/>
    </source>
</evidence>
<dbReference type="AlphaFoldDB" id="A0A8S3ZB88"/>
<evidence type="ECO:0000256" key="2">
    <source>
        <dbReference type="ARBA" id="ARBA00022723"/>
    </source>
</evidence>
<sequence length="374" mass="41005">MDVHRNAVLGDKRWHSGQIPYVINSSFSSEIHGKIITAMREIEHDVNNPSGSACIKFVPRTTQTNYIDVYPGTGCHSTVGMADKGRQTVSLGQGCDAKGIMMHELIHSIGFWHEQSRSDRNSYVTINLTNVEADNHHDYTILSTTTSNNQNVAYDFGSIMHYGPYEFSIDRSIPTVTPKSGLAHSLKMGQRLALSKSDVLKIQRLYGCTEDTTHITTPLTAGNLLAECSFESSICTLHSDTAADFEWVRRSGPSSAGPKVGNTNGADPYLVATASGHHGVARVVSPTFNKGGVCIDLYVYQPGPSSYLNVVVSGPQVPQNTNKSYRNSIYKQWHHSRTYVDISVNTAFQVTLEAHISAGDVAIDDLHIYHGQCE</sequence>
<dbReference type="EC" id="3.4.24.-" evidence="7"/>
<name>A0A8S3ZB88_9EUPU</name>
<comment type="caution">
    <text evidence="6">Lacks conserved residue(s) required for the propagation of feature annotation.</text>
</comment>
<dbReference type="InterPro" id="IPR001506">
    <property type="entry name" value="Peptidase_M12A"/>
</dbReference>
<evidence type="ECO:0000256" key="7">
    <source>
        <dbReference type="RuleBase" id="RU361183"/>
    </source>
</evidence>
<dbReference type="Gene3D" id="3.40.390.10">
    <property type="entry name" value="Collagenase (Catalytic Domain)"/>
    <property type="match status" value="1"/>
</dbReference>
<feature type="binding site" evidence="6">
    <location>
        <position position="107"/>
    </location>
    <ligand>
        <name>Zn(2+)</name>
        <dbReference type="ChEBI" id="CHEBI:29105"/>
        <note>catalytic</note>
    </ligand>
</feature>
<dbReference type="PANTHER" id="PTHR10127">
    <property type="entry name" value="DISCOIDIN, CUB, EGF, LAMININ , AND ZINC METALLOPROTEASE DOMAIN CONTAINING"/>
    <property type="match status" value="1"/>
</dbReference>
<keyword evidence="3 6" id="KW-0378">Hydrolase</keyword>
<dbReference type="InterPro" id="IPR034035">
    <property type="entry name" value="Astacin-like_dom"/>
</dbReference>
<evidence type="ECO:0000256" key="6">
    <source>
        <dbReference type="PROSITE-ProRule" id="PRU01211"/>
    </source>
</evidence>
<evidence type="ECO:0000256" key="3">
    <source>
        <dbReference type="ARBA" id="ARBA00022801"/>
    </source>
</evidence>
<protein>
    <recommendedName>
        <fullName evidence="7">Metalloendopeptidase</fullName>
        <ecNumber evidence="7">3.4.24.-</ecNumber>
    </recommendedName>
</protein>
<dbReference type="PANTHER" id="PTHR10127:SF780">
    <property type="entry name" value="METALLOENDOPEPTIDASE"/>
    <property type="match status" value="1"/>
</dbReference>
<evidence type="ECO:0000256" key="4">
    <source>
        <dbReference type="ARBA" id="ARBA00022833"/>
    </source>
</evidence>
<dbReference type="InterPro" id="IPR013320">
    <property type="entry name" value="ConA-like_dom_sf"/>
</dbReference>
<dbReference type="GO" id="GO:0016020">
    <property type="term" value="C:membrane"/>
    <property type="evidence" value="ECO:0007669"/>
    <property type="project" value="InterPro"/>
</dbReference>
<accession>A0A8S3ZB88</accession>
<dbReference type="SUPFAM" id="SSF55486">
    <property type="entry name" value="Metalloproteases ('zincins'), catalytic domain"/>
    <property type="match status" value="1"/>
</dbReference>
<evidence type="ECO:0000256" key="5">
    <source>
        <dbReference type="ARBA" id="ARBA00023049"/>
    </source>
</evidence>
<organism evidence="10 11">
    <name type="scientific">Candidula unifasciata</name>
    <dbReference type="NCBI Taxonomy" id="100452"/>
    <lineage>
        <taxon>Eukaryota</taxon>
        <taxon>Metazoa</taxon>
        <taxon>Spiralia</taxon>
        <taxon>Lophotrochozoa</taxon>
        <taxon>Mollusca</taxon>
        <taxon>Gastropoda</taxon>
        <taxon>Heterobranchia</taxon>
        <taxon>Euthyneura</taxon>
        <taxon>Panpulmonata</taxon>
        <taxon>Eupulmonata</taxon>
        <taxon>Stylommatophora</taxon>
        <taxon>Helicina</taxon>
        <taxon>Helicoidea</taxon>
        <taxon>Geomitridae</taxon>
        <taxon>Candidula</taxon>
    </lineage>
</organism>
<dbReference type="GO" id="GO:0004222">
    <property type="term" value="F:metalloendopeptidase activity"/>
    <property type="evidence" value="ECO:0007669"/>
    <property type="project" value="UniProtKB-UniRule"/>
</dbReference>
<keyword evidence="4 6" id="KW-0862">Zinc</keyword>
<dbReference type="InterPro" id="IPR024079">
    <property type="entry name" value="MetalloPept_cat_dom_sf"/>
</dbReference>
<evidence type="ECO:0000256" key="1">
    <source>
        <dbReference type="ARBA" id="ARBA00022670"/>
    </source>
</evidence>